<feature type="domain" description="N-acetyltransferase" evidence="3">
    <location>
        <begin position="1"/>
        <end position="163"/>
    </location>
</feature>
<dbReference type="InterPro" id="IPR000182">
    <property type="entry name" value="GNAT_dom"/>
</dbReference>
<gene>
    <name evidence="4" type="ORF">HNR73_004917</name>
</gene>
<proteinExistence type="predicted"/>
<dbReference type="Proteomes" id="UP000548476">
    <property type="component" value="Unassembled WGS sequence"/>
</dbReference>
<evidence type="ECO:0000256" key="1">
    <source>
        <dbReference type="ARBA" id="ARBA00022679"/>
    </source>
</evidence>
<accession>A0A841FMG1</accession>
<dbReference type="EMBL" id="JACHGT010000011">
    <property type="protein sequence ID" value="MBB6037044.1"/>
    <property type="molecule type" value="Genomic_DNA"/>
</dbReference>
<dbReference type="GO" id="GO:0016747">
    <property type="term" value="F:acyltransferase activity, transferring groups other than amino-acyl groups"/>
    <property type="evidence" value="ECO:0007669"/>
    <property type="project" value="InterPro"/>
</dbReference>
<dbReference type="SUPFAM" id="SSF55729">
    <property type="entry name" value="Acyl-CoA N-acyltransferases (Nat)"/>
    <property type="match status" value="1"/>
</dbReference>
<keyword evidence="1 4" id="KW-0808">Transferase</keyword>
<comment type="caution">
    <text evidence="4">The sequence shown here is derived from an EMBL/GenBank/DDBJ whole genome shotgun (WGS) entry which is preliminary data.</text>
</comment>
<evidence type="ECO:0000256" key="2">
    <source>
        <dbReference type="ARBA" id="ARBA00023315"/>
    </source>
</evidence>
<dbReference type="PROSITE" id="PS51186">
    <property type="entry name" value="GNAT"/>
    <property type="match status" value="1"/>
</dbReference>
<dbReference type="PANTHER" id="PTHR43877">
    <property type="entry name" value="AMINOALKYLPHOSPHONATE N-ACETYLTRANSFERASE-RELATED-RELATED"/>
    <property type="match status" value="1"/>
</dbReference>
<dbReference type="PANTHER" id="PTHR43877:SF2">
    <property type="entry name" value="AMINOALKYLPHOSPHONATE N-ACETYLTRANSFERASE-RELATED"/>
    <property type="match status" value="1"/>
</dbReference>
<sequence length="164" mass="16999">MIIRPREPSDLPALVAALREVHEADAYPVNWPDDPAAWLDPPKLLDARVAELDGEIVGQAGIGETEGLPAKVLAVVGDEPVAAVVRLFVAPSGRGHGAGRLLLDAAVAMAAGRGARAVLDVEAGGTAAIALYERAGWKRVHSGPGDWTTPSGETALLHHYVGPS</sequence>
<reference evidence="4 5" key="1">
    <citation type="submission" date="2020-08" db="EMBL/GenBank/DDBJ databases">
        <title>Genomic Encyclopedia of Type Strains, Phase IV (KMG-IV): sequencing the most valuable type-strain genomes for metagenomic binning, comparative biology and taxonomic classification.</title>
        <authorList>
            <person name="Goeker M."/>
        </authorList>
    </citation>
    <scope>NUCLEOTIDE SEQUENCE [LARGE SCALE GENOMIC DNA]</scope>
    <source>
        <strain evidence="4 5">YIM 65646</strain>
    </source>
</reference>
<dbReference type="Pfam" id="PF00583">
    <property type="entry name" value="Acetyltransf_1"/>
    <property type="match status" value="1"/>
</dbReference>
<dbReference type="InterPro" id="IPR016181">
    <property type="entry name" value="Acyl_CoA_acyltransferase"/>
</dbReference>
<organism evidence="4 5">
    <name type="scientific">Phytomonospora endophytica</name>
    <dbReference type="NCBI Taxonomy" id="714109"/>
    <lineage>
        <taxon>Bacteria</taxon>
        <taxon>Bacillati</taxon>
        <taxon>Actinomycetota</taxon>
        <taxon>Actinomycetes</taxon>
        <taxon>Micromonosporales</taxon>
        <taxon>Micromonosporaceae</taxon>
        <taxon>Phytomonospora</taxon>
    </lineage>
</organism>
<evidence type="ECO:0000313" key="5">
    <source>
        <dbReference type="Proteomes" id="UP000548476"/>
    </source>
</evidence>
<dbReference type="AlphaFoldDB" id="A0A841FMG1"/>
<dbReference type="CDD" id="cd04301">
    <property type="entry name" value="NAT_SF"/>
    <property type="match status" value="1"/>
</dbReference>
<keyword evidence="5" id="KW-1185">Reference proteome</keyword>
<name>A0A841FMG1_9ACTN</name>
<evidence type="ECO:0000313" key="4">
    <source>
        <dbReference type="EMBL" id="MBB6037044.1"/>
    </source>
</evidence>
<dbReference type="Gene3D" id="3.40.630.30">
    <property type="match status" value="1"/>
</dbReference>
<keyword evidence="2" id="KW-0012">Acyltransferase</keyword>
<dbReference type="InterPro" id="IPR050832">
    <property type="entry name" value="Bact_Acetyltransf"/>
</dbReference>
<protein>
    <submittedName>
        <fullName evidence="4">GNAT superfamily N-acetyltransferase</fullName>
    </submittedName>
</protein>
<dbReference type="RefSeq" id="WP_203686714.1">
    <property type="nucleotide sequence ID" value="NZ_BONT01000072.1"/>
</dbReference>
<evidence type="ECO:0000259" key="3">
    <source>
        <dbReference type="PROSITE" id="PS51186"/>
    </source>
</evidence>